<dbReference type="PATRIC" id="fig|1203610.3.peg.4529"/>
<proteinExistence type="predicted"/>
<name>A0A0F5IV00_9BACT</name>
<evidence type="ECO:0008006" key="4">
    <source>
        <dbReference type="Google" id="ProtNLM"/>
    </source>
</evidence>
<gene>
    <name evidence="2" type="ORF">HMPREF1536_04445</name>
</gene>
<keyword evidence="1" id="KW-0732">Signal</keyword>
<evidence type="ECO:0000313" key="3">
    <source>
        <dbReference type="Proteomes" id="UP000033035"/>
    </source>
</evidence>
<dbReference type="STRING" id="1203610.HMPREF1536_04445"/>
<protein>
    <recommendedName>
        <fullName evidence="4">Fimbrillin family protein</fullName>
    </recommendedName>
</protein>
<dbReference type="RefSeq" id="WP_028729063.1">
    <property type="nucleotide sequence ID" value="NZ_KE386763.1"/>
</dbReference>
<dbReference type="HOGENOM" id="CLU_074802_0_0_10"/>
<dbReference type="CDD" id="cd13120">
    <property type="entry name" value="BF2867_like_N"/>
    <property type="match status" value="1"/>
</dbReference>
<accession>A0A0F5IV00</accession>
<keyword evidence="3" id="KW-1185">Reference proteome</keyword>
<feature type="chain" id="PRO_5002488550" description="Fimbrillin family protein" evidence="1">
    <location>
        <begin position="21"/>
        <end position="313"/>
    </location>
</feature>
<comment type="caution">
    <text evidence="2">The sequence shown here is derived from an EMBL/GenBank/DDBJ whole genome shotgun (WGS) entry which is preliminary data.</text>
</comment>
<dbReference type="Proteomes" id="UP000033035">
    <property type="component" value="Unassembled WGS sequence"/>
</dbReference>
<dbReference type="AlphaFoldDB" id="A0A0F5IV00"/>
<sequence>MKKIIVIATIACLRALTACSDGSDPTPQPVPETKVCLEGAIGVSTRAVIGSGYKKDLAVCFARQDETGSGVYGTWSVSGAVRSGGAGNRPVVFDETQLYPSDGSNIRLHGYYPVTGEPDAAAGRMTFTIDGMTDVMATGPLSGNSFAPLRTCTFHHLLTQLGLLCYSDRTDRWGEIAGIEVTGVHTRQQLDWQSVLPVLSDASSAEDIKAVAVQEIAGLAIPEVEEGGELPEAQGYILLPASPIPLQLEVTTTKDGNGNAVETVSRVSVSVEGGFLPGKRHVVSLFFTDGRKIQATTVGVEQWTDRDAGEIPI</sequence>
<evidence type="ECO:0000256" key="1">
    <source>
        <dbReference type="SAM" id="SignalP"/>
    </source>
</evidence>
<organism evidence="2 3">
    <name type="scientific">Parabacteroides gordonii MS-1 = DSM 23371</name>
    <dbReference type="NCBI Taxonomy" id="1203610"/>
    <lineage>
        <taxon>Bacteria</taxon>
        <taxon>Pseudomonadati</taxon>
        <taxon>Bacteroidota</taxon>
        <taxon>Bacteroidia</taxon>
        <taxon>Bacteroidales</taxon>
        <taxon>Tannerellaceae</taxon>
        <taxon>Parabacteroides</taxon>
    </lineage>
</organism>
<dbReference type="EMBL" id="AQHW01000025">
    <property type="protein sequence ID" value="KKB49381.1"/>
    <property type="molecule type" value="Genomic_DNA"/>
</dbReference>
<feature type="signal peptide" evidence="1">
    <location>
        <begin position="1"/>
        <end position="20"/>
    </location>
</feature>
<evidence type="ECO:0000313" key="2">
    <source>
        <dbReference type="EMBL" id="KKB49381.1"/>
    </source>
</evidence>
<reference evidence="2 3" key="1">
    <citation type="submission" date="2013-04" db="EMBL/GenBank/DDBJ databases">
        <title>The Genome Sequence of Parabacteroides gordonii DSM 23371.</title>
        <authorList>
            <consortium name="The Broad Institute Genomics Platform"/>
            <person name="Earl A."/>
            <person name="Ward D."/>
            <person name="Feldgarden M."/>
            <person name="Gevers D."/>
            <person name="Martens E."/>
            <person name="Sakamoto M."/>
            <person name="Benno Y."/>
            <person name="Suzuki N."/>
            <person name="Matsunaga N."/>
            <person name="Koshihara K."/>
            <person name="Seki M."/>
            <person name="Komiya H."/>
            <person name="Walker B."/>
            <person name="Young S."/>
            <person name="Zeng Q."/>
            <person name="Gargeya S."/>
            <person name="Fitzgerald M."/>
            <person name="Haas B."/>
            <person name="Abouelleil A."/>
            <person name="Allen A.W."/>
            <person name="Alvarado L."/>
            <person name="Arachchi H.M."/>
            <person name="Berlin A.M."/>
            <person name="Chapman S.B."/>
            <person name="Gainer-Dewar J."/>
            <person name="Goldberg J."/>
            <person name="Griggs A."/>
            <person name="Gujja S."/>
            <person name="Hansen M."/>
            <person name="Howarth C."/>
            <person name="Imamovic A."/>
            <person name="Ireland A."/>
            <person name="Larimer J."/>
            <person name="McCowan C."/>
            <person name="Murphy C."/>
            <person name="Pearson M."/>
            <person name="Poon T.W."/>
            <person name="Priest M."/>
            <person name="Roberts A."/>
            <person name="Saif S."/>
            <person name="Shea T."/>
            <person name="Sisk P."/>
            <person name="Sykes S."/>
            <person name="Wortman J."/>
            <person name="Nusbaum C."/>
            <person name="Birren B."/>
        </authorList>
    </citation>
    <scope>NUCLEOTIDE SEQUENCE [LARGE SCALE GENOMIC DNA]</scope>
    <source>
        <strain evidence="2 3">MS-1</strain>
    </source>
</reference>